<name>A0AA44IY89_9HYPH</name>
<protein>
    <recommendedName>
        <fullName evidence="2">Putative 4-hydroxy-4-methyl-2-oxoglutarate aldolase</fullName>
    </recommendedName>
    <alternativeName>
        <fullName evidence="3">Regulator of ribonuclease activity homolog</fullName>
    </alternativeName>
    <alternativeName>
        <fullName evidence="4">RraA-like protein</fullName>
    </alternativeName>
</protein>
<evidence type="ECO:0000256" key="5">
    <source>
        <dbReference type="PIRSR" id="PIRSR605493-1"/>
    </source>
</evidence>
<reference evidence="6" key="1">
    <citation type="submission" date="2019-07" db="EMBL/GenBank/DDBJ databases">
        <title>FDA dAtabase for Regulatory Grade micrObial Sequences (FDA-ARGOS): Supporting development and validation of Infectious Disease Dx tests.</title>
        <authorList>
            <person name="Bachman M."/>
            <person name="Young C."/>
            <person name="Tallon L."/>
            <person name="Sadzewicz L."/>
            <person name="Vavikolanu K."/>
            <person name="Mehta A."/>
            <person name="Aluvathingal J."/>
            <person name="Nadendla S."/>
            <person name="Nandy P."/>
            <person name="Geyer C."/>
            <person name="Yan Y."/>
            <person name="Sichtig H."/>
        </authorList>
    </citation>
    <scope>NUCLEOTIDE SEQUENCE</scope>
    <source>
        <strain evidence="6">FDAARGOS_618</strain>
        <plasmid evidence="6">unnamed5</plasmid>
    </source>
</reference>
<dbReference type="GO" id="GO:0046872">
    <property type="term" value="F:metal ion binding"/>
    <property type="evidence" value="ECO:0007669"/>
    <property type="project" value="UniProtKB-KW"/>
</dbReference>
<evidence type="ECO:0000313" key="6">
    <source>
        <dbReference type="EMBL" id="NRF18386.1"/>
    </source>
</evidence>
<dbReference type="Proteomes" id="UP001155820">
    <property type="component" value="Unassembled WGS sequence"/>
</dbReference>
<feature type="binding site" evidence="5">
    <location>
        <position position="117"/>
    </location>
    <ligand>
        <name>Mg(2+)</name>
        <dbReference type="ChEBI" id="CHEBI:18420"/>
    </ligand>
</feature>
<dbReference type="EMBL" id="JABRWM010000005">
    <property type="protein sequence ID" value="NRF18386.1"/>
    <property type="molecule type" value="Genomic_DNA"/>
</dbReference>
<keyword evidence="7" id="KW-1185">Reference proteome</keyword>
<dbReference type="PANTHER" id="PTHR33254:SF4">
    <property type="entry name" value="4-HYDROXY-4-METHYL-2-OXOGLUTARATE ALDOLASE 3-RELATED"/>
    <property type="match status" value="1"/>
</dbReference>
<accession>A0AA44IY89</accession>
<comment type="caution">
    <text evidence="6">The sequence shown here is derived from an EMBL/GenBank/DDBJ whole genome shotgun (WGS) entry which is preliminary data.</text>
</comment>
<keyword evidence="6" id="KW-0614">Plasmid</keyword>
<dbReference type="Pfam" id="PF03737">
    <property type="entry name" value="RraA-like"/>
    <property type="match status" value="1"/>
</dbReference>
<dbReference type="PANTHER" id="PTHR33254">
    <property type="entry name" value="4-HYDROXY-4-METHYL-2-OXOGLUTARATE ALDOLASE 3-RELATED"/>
    <property type="match status" value="1"/>
</dbReference>
<dbReference type="InterPro" id="IPR005493">
    <property type="entry name" value="RraA/RraA-like"/>
</dbReference>
<evidence type="ECO:0000256" key="3">
    <source>
        <dbReference type="ARBA" id="ARBA00029596"/>
    </source>
</evidence>
<dbReference type="CDD" id="cd16841">
    <property type="entry name" value="RraA_family"/>
    <property type="match status" value="1"/>
</dbReference>
<geneLocation type="plasmid" evidence="6">
    <name>unnamed5</name>
</geneLocation>
<evidence type="ECO:0000256" key="1">
    <source>
        <dbReference type="ARBA" id="ARBA00001968"/>
    </source>
</evidence>
<comment type="cofactor">
    <cofactor evidence="1">
        <name>a divalent metal cation</name>
        <dbReference type="ChEBI" id="CHEBI:60240"/>
    </cofactor>
</comment>
<evidence type="ECO:0000256" key="4">
    <source>
        <dbReference type="ARBA" id="ARBA00030169"/>
    </source>
</evidence>
<comment type="cofactor">
    <cofactor evidence="5">
        <name>Mg(2+)</name>
        <dbReference type="ChEBI" id="CHEBI:18420"/>
    </cofactor>
</comment>
<evidence type="ECO:0000256" key="2">
    <source>
        <dbReference type="ARBA" id="ARBA00016549"/>
    </source>
</evidence>
<dbReference type="AlphaFoldDB" id="A0AA44IY89"/>
<keyword evidence="5" id="KW-0460">Magnesium</keyword>
<feature type="binding site" evidence="5">
    <location>
        <begin position="94"/>
        <end position="97"/>
    </location>
    <ligand>
        <name>substrate</name>
    </ligand>
</feature>
<evidence type="ECO:0000313" key="7">
    <source>
        <dbReference type="Proteomes" id="UP001155820"/>
    </source>
</evidence>
<dbReference type="RefSeq" id="WP_107341424.1">
    <property type="nucleotide sequence ID" value="NZ_JABRWL010000003.1"/>
</dbReference>
<dbReference type="InterPro" id="IPR036704">
    <property type="entry name" value="RraA/RraA-like_sf"/>
</dbReference>
<keyword evidence="5" id="KW-0479">Metal-binding</keyword>
<organism evidence="6 7">
    <name type="scientific">Agrobacterium pusense</name>
    <dbReference type="NCBI Taxonomy" id="648995"/>
    <lineage>
        <taxon>Bacteria</taxon>
        <taxon>Pseudomonadati</taxon>
        <taxon>Pseudomonadota</taxon>
        <taxon>Alphaproteobacteria</taxon>
        <taxon>Hyphomicrobiales</taxon>
        <taxon>Rhizobiaceae</taxon>
        <taxon>Rhizobium/Agrobacterium group</taxon>
        <taxon>Agrobacterium</taxon>
    </lineage>
</organism>
<dbReference type="SUPFAM" id="SSF89562">
    <property type="entry name" value="RraA-like"/>
    <property type="match status" value="1"/>
</dbReference>
<dbReference type="Gene3D" id="3.50.30.40">
    <property type="entry name" value="Ribonuclease E inhibitor RraA/RraA-like"/>
    <property type="match status" value="1"/>
</dbReference>
<gene>
    <name evidence="6" type="ORF">FOB26_04565</name>
</gene>
<sequence>MEQYRTKPGEPSLPTDLCALLRDVETATIGHTEHLGFLSTSIRPVCSAKVTGQALTVAAPGRDGVVIYKAIDLLQPGDVLVISRIDGDDIACVGGGVATAAKARGAAAIIVDGPCTDVEEIVASGLPVWCRGVSAKTTNRTFRIGGSINVPVACGGTAVLPGFAVLADNSGIFVADRSLMRSLGEAALKRQERSARLRAHLAAGHSIFTYDEGHSQ</sequence>
<proteinExistence type="predicted"/>